<sequence>MAPRPFRCVVHGPVATLLFGSASTQHAALSRLECFYESEKHANVYLTREEAARERICKGYEAFNLPLDVVPRWLHAMQEAEKPEPNEEQTWWYAYCAPEEVAVLETLDELDTKPTYLVSALVQHADIALAHERLHALYHLSAPYREMLATLWDSMPRNVQSAVQYDLQMRGYREAVWQDELGAYLGIHVAPTSRRDDPSLEFGNKCAEVCREIRRTLLQNIPAFWRADAGVDEASLELDPAVLDEARVALVPPKPAPKVKTGGKGHSKKSRK</sequence>
<organism evidence="2 3">
    <name type="scientific">Malassezia brasiliensis</name>
    <dbReference type="NCBI Taxonomy" id="1821822"/>
    <lineage>
        <taxon>Eukaryota</taxon>
        <taxon>Fungi</taxon>
        <taxon>Dikarya</taxon>
        <taxon>Basidiomycota</taxon>
        <taxon>Ustilaginomycotina</taxon>
        <taxon>Malasseziomycetes</taxon>
        <taxon>Malasseziales</taxon>
        <taxon>Malasseziaceae</taxon>
        <taxon>Malassezia</taxon>
    </lineage>
</organism>
<proteinExistence type="predicted"/>
<evidence type="ECO:0000313" key="3">
    <source>
        <dbReference type="Proteomes" id="UP001216638"/>
    </source>
</evidence>
<protein>
    <submittedName>
        <fullName evidence="2">Enhancer of mRNA decapping</fullName>
    </submittedName>
</protein>
<dbReference type="AlphaFoldDB" id="A0AAF0DPN7"/>
<dbReference type="Proteomes" id="UP001216638">
    <property type="component" value="Chromosome 1"/>
</dbReference>
<feature type="region of interest" description="Disordered" evidence="1">
    <location>
        <begin position="253"/>
        <end position="272"/>
    </location>
</feature>
<dbReference type="EMBL" id="CP119951">
    <property type="protein sequence ID" value="WFC93658.1"/>
    <property type="molecule type" value="Genomic_DNA"/>
</dbReference>
<gene>
    <name evidence="2" type="primary">EDC3</name>
    <name evidence="2" type="ORF">MBRA1_000280</name>
</gene>
<accession>A0AAF0DPN7</accession>
<reference evidence="2" key="1">
    <citation type="submission" date="2023-03" db="EMBL/GenBank/DDBJ databases">
        <title>Mating type loci evolution in Malassezia.</title>
        <authorList>
            <person name="Coelho M.A."/>
        </authorList>
    </citation>
    <scope>NUCLEOTIDE SEQUENCE</scope>
    <source>
        <strain evidence="2">CBS 14135</strain>
    </source>
</reference>
<evidence type="ECO:0000313" key="2">
    <source>
        <dbReference type="EMBL" id="WFC93658.1"/>
    </source>
</evidence>
<evidence type="ECO:0000256" key="1">
    <source>
        <dbReference type="SAM" id="MobiDB-lite"/>
    </source>
</evidence>
<name>A0AAF0DPN7_9BASI</name>
<keyword evidence="3" id="KW-1185">Reference proteome</keyword>
<feature type="compositionally biased region" description="Basic residues" evidence="1">
    <location>
        <begin position="261"/>
        <end position="272"/>
    </location>
</feature>